<proteinExistence type="predicted"/>
<dbReference type="InterPro" id="IPR036663">
    <property type="entry name" value="Fumarylacetoacetase_C_sf"/>
</dbReference>
<accession>A0Y9R8</accession>
<keyword evidence="1" id="KW-0479">Metal-binding</keyword>
<protein>
    <submittedName>
        <fullName evidence="3">2-keto-4-pentenoate hydratase/2-oxohepta-3-ene-1,7-dioic acid hydratase (Catechol pathway)</fullName>
    </submittedName>
</protein>
<name>A0Y9R8_9GAMM</name>
<evidence type="ECO:0000256" key="1">
    <source>
        <dbReference type="ARBA" id="ARBA00022723"/>
    </source>
</evidence>
<dbReference type="SUPFAM" id="SSF56529">
    <property type="entry name" value="FAH"/>
    <property type="match status" value="1"/>
</dbReference>
<dbReference type="PANTHER" id="PTHR11820:SF7">
    <property type="entry name" value="ACYLPYRUVASE FAHD1, MITOCHONDRIAL"/>
    <property type="match status" value="1"/>
</dbReference>
<evidence type="ECO:0000313" key="3">
    <source>
        <dbReference type="EMBL" id="EAW32872.1"/>
    </source>
</evidence>
<dbReference type="NCBIfam" id="NF007967">
    <property type="entry name" value="PRK10691.1"/>
    <property type="match status" value="1"/>
</dbReference>
<dbReference type="GO" id="GO:0018773">
    <property type="term" value="F:acetylpyruvate hydrolase activity"/>
    <property type="evidence" value="ECO:0007669"/>
    <property type="project" value="TreeGrafter"/>
</dbReference>
<evidence type="ECO:0000313" key="4">
    <source>
        <dbReference type="Proteomes" id="UP000004931"/>
    </source>
</evidence>
<dbReference type="STRING" id="247633.GP2143_16491"/>
<comment type="caution">
    <text evidence="3">The sequence shown here is derived from an EMBL/GenBank/DDBJ whole genome shotgun (WGS) entry which is preliminary data.</text>
</comment>
<dbReference type="PANTHER" id="PTHR11820">
    <property type="entry name" value="ACYLPYRUVASE"/>
    <property type="match status" value="1"/>
</dbReference>
<evidence type="ECO:0000259" key="2">
    <source>
        <dbReference type="Pfam" id="PF01557"/>
    </source>
</evidence>
<reference evidence="3 4" key="1">
    <citation type="journal article" date="2010" name="J. Bacteriol.">
        <title>Genome sequence of the oligotrophic marine Gammaproteobacterium HTCC2143, isolated from the Oregon Coast.</title>
        <authorList>
            <person name="Oh H.M."/>
            <person name="Kang I."/>
            <person name="Ferriera S."/>
            <person name="Giovannoni S.J."/>
            <person name="Cho J.C."/>
        </authorList>
    </citation>
    <scope>NUCLEOTIDE SEQUENCE [LARGE SCALE GENOMIC DNA]</scope>
    <source>
        <strain evidence="3 4">HTCC2143</strain>
    </source>
</reference>
<dbReference type="GO" id="GO:0046872">
    <property type="term" value="F:metal ion binding"/>
    <property type="evidence" value="ECO:0007669"/>
    <property type="project" value="UniProtKB-KW"/>
</dbReference>
<sequence>MLFMADYKHQFLNEIACGKTLGKIVCVGRNYADHAKELNNPIPDRPLLFIKPSTAAVDMLLPINIPTDRGCCHHELEMAVLIGKRSSSVSSVEAKDAIVGVGLGLDLTLRDLQDELKAKGEPWERAKAFDGSCPLSPFSSVGDIDQQNLNITLLRNGTVQQSGNTRDMLFPVADLIADISRSFTLLPGDIILTGTPAGVGPLYPGDTITAQLGDLVTVNTTIV</sequence>
<dbReference type="eggNOG" id="COG0179">
    <property type="taxonomic scope" value="Bacteria"/>
</dbReference>
<gene>
    <name evidence="3" type="ORF">GP2143_16491</name>
</gene>
<organism evidence="3 4">
    <name type="scientific">marine gamma proteobacterium HTCC2143</name>
    <dbReference type="NCBI Taxonomy" id="247633"/>
    <lineage>
        <taxon>Bacteria</taxon>
        <taxon>Pseudomonadati</taxon>
        <taxon>Pseudomonadota</taxon>
        <taxon>Gammaproteobacteria</taxon>
        <taxon>Cellvibrionales</taxon>
        <taxon>Spongiibacteraceae</taxon>
        <taxon>BD1-7 clade</taxon>
    </lineage>
</organism>
<dbReference type="EMBL" id="AAVT01000001">
    <property type="protein sequence ID" value="EAW32872.1"/>
    <property type="molecule type" value="Genomic_DNA"/>
</dbReference>
<dbReference type="Gene3D" id="3.90.850.10">
    <property type="entry name" value="Fumarylacetoacetase-like, C-terminal domain"/>
    <property type="match status" value="1"/>
</dbReference>
<dbReference type="InterPro" id="IPR011234">
    <property type="entry name" value="Fumarylacetoacetase-like_C"/>
</dbReference>
<feature type="domain" description="Fumarylacetoacetase-like C-terminal" evidence="2">
    <location>
        <begin position="23"/>
        <end position="223"/>
    </location>
</feature>
<dbReference type="AlphaFoldDB" id="A0Y9R8"/>
<dbReference type="Proteomes" id="UP000004931">
    <property type="component" value="Unassembled WGS sequence"/>
</dbReference>
<dbReference type="Pfam" id="PF01557">
    <property type="entry name" value="FAA_hydrolase"/>
    <property type="match status" value="1"/>
</dbReference>
<keyword evidence="4" id="KW-1185">Reference proteome</keyword>